<feature type="signal peptide" evidence="2">
    <location>
        <begin position="1"/>
        <end position="18"/>
    </location>
</feature>
<feature type="region of interest" description="Disordered" evidence="1">
    <location>
        <begin position="418"/>
        <end position="505"/>
    </location>
</feature>
<evidence type="ECO:0008006" key="5">
    <source>
        <dbReference type="Google" id="ProtNLM"/>
    </source>
</evidence>
<keyword evidence="2" id="KW-0732">Signal</keyword>
<proteinExistence type="predicted"/>
<keyword evidence="4" id="KW-1185">Reference proteome</keyword>
<feature type="chain" id="PRO_5040274647" description="Neuropeptide" evidence="2">
    <location>
        <begin position="19"/>
        <end position="552"/>
    </location>
</feature>
<dbReference type="Proteomes" id="UP001152798">
    <property type="component" value="Chromosome 5"/>
</dbReference>
<dbReference type="EMBL" id="OV725081">
    <property type="protein sequence ID" value="CAH1401753.1"/>
    <property type="molecule type" value="Genomic_DNA"/>
</dbReference>
<protein>
    <recommendedName>
        <fullName evidence="5">Neuropeptide</fullName>
    </recommendedName>
</protein>
<feature type="compositionally biased region" description="Low complexity" evidence="1">
    <location>
        <begin position="146"/>
        <end position="161"/>
    </location>
</feature>
<dbReference type="AlphaFoldDB" id="A0A9P0MNS7"/>
<evidence type="ECO:0000256" key="2">
    <source>
        <dbReference type="SAM" id="SignalP"/>
    </source>
</evidence>
<sequence length="552" mass="60273">MLQRLILCVLLWQGWSFAADSENLVDLTGETVKQVESLLAKDPKLPRLTRGEIISLIEEVRNVSDSRKDKSLLVVLPYNGTESHLEDLFTKAPITKLIGESVTTKRPKRKRKPTRPRPVYVHSTSSEGESSSTSGIDTAATASTTPSYFSNSIPSSSNSEPFKSKPYTDDLVLPKPYKEALYDISVSPEAEPDHIFVTPGPTTRGTAPPVPKDVANTAEALTPDLKNVLNNIGLIGDKTTEKSIFHLKAMAPSVDVSSYSRFKPLPTGTDVSDDMKSFLKSFGLLEPPSRQKKAMRDPPKQEDSFVNEEMLTDDMKDILRNIGLLGRQDKKMHIFNPQLESSRLNQTEHMIKINKILKKLREISEGNNQNLTQTELKELVQLEGGDESNKTLLDTDPGILPGEEYQNIGVVKNEVKRQQPNEAGTSDSAATSSSSSSDDGAETETSTGGDATDSPVTAEPVPSEDSSGPSASATDVVAASSDATERSPSLDDLADSFGGEAPMEVSTKRPNGFYFMLDWNSFLDVGLDERKVSINFSPKVGDPRNFIPVKIP</sequence>
<feature type="compositionally biased region" description="Basic residues" evidence="1">
    <location>
        <begin position="105"/>
        <end position="115"/>
    </location>
</feature>
<feature type="compositionally biased region" description="Low complexity" evidence="1">
    <location>
        <begin position="470"/>
        <end position="482"/>
    </location>
</feature>
<name>A0A9P0MNS7_NEZVI</name>
<organism evidence="3 4">
    <name type="scientific">Nezara viridula</name>
    <name type="common">Southern green stink bug</name>
    <name type="synonym">Cimex viridulus</name>
    <dbReference type="NCBI Taxonomy" id="85310"/>
    <lineage>
        <taxon>Eukaryota</taxon>
        <taxon>Metazoa</taxon>
        <taxon>Ecdysozoa</taxon>
        <taxon>Arthropoda</taxon>
        <taxon>Hexapoda</taxon>
        <taxon>Insecta</taxon>
        <taxon>Pterygota</taxon>
        <taxon>Neoptera</taxon>
        <taxon>Paraneoptera</taxon>
        <taxon>Hemiptera</taxon>
        <taxon>Heteroptera</taxon>
        <taxon>Panheteroptera</taxon>
        <taxon>Pentatomomorpha</taxon>
        <taxon>Pentatomoidea</taxon>
        <taxon>Pentatomidae</taxon>
        <taxon>Pentatominae</taxon>
        <taxon>Nezara</taxon>
    </lineage>
</organism>
<evidence type="ECO:0000256" key="1">
    <source>
        <dbReference type="SAM" id="MobiDB-lite"/>
    </source>
</evidence>
<accession>A0A9P0MNS7</accession>
<evidence type="ECO:0000313" key="3">
    <source>
        <dbReference type="EMBL" id="CAH1401753.1"/>
    </source>
</evidence>
<gene>
    <name evidence="3" type="ORF">NEZAVI_LOCUS10706</name>
</gene>
<dbReference type="OrthoDB" id="8192746at2759"/>
<evidence type="ECO:0000313" key="4">
    <source>
        <dbReference type="Proteomes" id="UP001152798"/>
    </source>
</evidence>
<feature type="compositionally biased region" description="Low complexity" evidence="1">
    <location>
        <begin position="422"/>
        <end position="447"/>
    </location>
</feature>
<feature type="region of interest" description="Disordered" evidence="1">
    <location>
        <begin position="100"/>
        <end position="164"/>
    </location>
</feature>
<reference evidence="3" key="1">
    <citation type="submission" date="2022-01" db="EMBL/GenBank/DDBJ databases">
        <authorList>
            <person name="King R."/>
        </authorList>
    </citation>
    <scope>NUCLEOTIDE SEQUENCE</scope>
</reference>
<feature type="compositionally biased region" description="Low complexity" evidence="1">
    <location>
        <begin position="123"/>
        <end position="135"/>
    </location>
</feature>